<dbReference type="EMBL" id="VSSQ01080852">
    <property type="protein sequence ID" value="MPN29936.1"/>
    <property type="molecule type" value="Genomic_DNA"/>
</dbReference>
<organism evidence="1">
    <name type="scientific">bioreactor metagenome</name>
    <dbReference type="NCBI Taxonomy" id="1076179"/>
    <lineage>
        <taxon>unclassified sequences</taxon>
        <taxon>metagenomes</taxon>
        <taxon>ecological metagenomes</taxon>
    </lineage>
</organism>
<dbReference type="AntiFam" id="ANF00086">
    <property type="entry name" value="Shadow ORF (opposite lon)"/>
</dbReference>
<comment type="caution">
    <text evidence="1">The sequence shown here is derived from an EMBL/GenBank/DDBJ whole genome shotgun (WGS) entry which is preliminary data.</text>
</comment>
<name>A0A645GUK1_9ZZZZ</name>
<evidence type="ECO:0000313" key="1">
    <source>
        <dbReference type="EMBL" id="MPN29936.1"/>
    </source>
</evidence>
<gene>
    <name evidence="1" type="ORF">SDC9_177393</name>
</gene>
<protein>
    <submittedName>
        <fullName evidence="1">Uncharacterized protein</fullName>
    </submittedName>
</protein>
<accession>A0A645GUK1</accession>
<dbReference type="AlphaFoldDB" id="A0A645GUK1"/>
<sequence>MGQLGLGDGLPVFGNFAVAAGLALSQLSLNNLQLLPQEIIPLTAGQVVTHLALHILLQL</sequence>
<reference evidence="1" key="1">
    <citation type="submission" date="2019-08" db="EMBL/GenBank/DDBJ databases">
        <authorList>
            <person name="Kucharzyk K."/>
            <person name="Murdoch R.W."/>
            <person name="Higgins S."/>
            <person name="Loffler F."/>
        </authorList>
    </citation>
    <scope>NUCLEOTIDE SEQUENCE</scope>
</reference>
<proteinExistence type="predicted"/>